<evidence type="ECO:0000256" key="1">
    <source>
        <dbReference type="ARBA" id="ARBA00022630"/>
    </source>
</evidence>
<keyword evidence="3" id="KW-0274">FAD</keyword>
<evidence type="ECO:0000256" key="5">
    <source>
        <dbReference type="ARBA" id="ARBA00023027"/>
    </source>
</evidence>
<evidence type="ECO:0000256" key="2">
    <source>
        <dbReference type="ARBA" id="ARBA00022729"/>
    </source>
</evidence>
<sequence length="498" mass="53875">MTDFDAVVIGAGNAGLTAATTLQRGGLRTLLVERHSVPGGCGTSFRRGRFEFEVALHQLSGVGAEGQERRTLRGLFGKLGVLGKIDFVQEDDLYRAVVPGCYDVTIPADWDQAVEALEFAFPGNRENLKRFFGLVREVTFWKTAAMRGIPAGKIDQVFFRNALRTLQDVLDEHFGDARIKHALSAYWFYLGQPPSKLSFQDMAATLFAYLEFKPWHVKGGSQAMSSALFESYAEAGGTALLNTAVDRITTGGGAVTGVRLSDGQEFSTRDVVSNAALPLTYDLLDGKTPAAVRADLATRRVGVSAFVLHMGLAAPPAELGFTTSTSFIGADLDNDRAHATMRTLEPARTICVSSYDVTPIGFAPPGSTHASLMTLQYAKPWETVPPAQYASTKFAYAETLLDRIEVLVPDVRAAIEEVDVATPVTLERYLGHPGGAIYGYAQDRTEGWVFRDDEHGSAVPGLHVAGSWSGLGGFQPTFEAGARVANRMLRENAARVRN</sequence>
<dbReference type="InterPro" id="IPR002937">
    <property type="entry name" value="Amino_oxidase"/>
</dbReference>
<keyword evidence="1" id="KW-0285">Flavoprotein</keyword>
<evidence type="ECO:0000256" key="4">
    <source>
        <dbReference type="ARBA" id="ARBA00022857"/>
    </source>
</evidence>
<dbReference type="InterPro" id="IPR036188">
    <property type="entry name" value="FAD/NAD-bd_sf"/>
</dbReference>
<keyword evidence="5" id="KW-0520">NAD</keyword>
<dbReference type="RefSeq" id="WP_344423875.1">
    <property type="nucleotide sequence ID" value="NZ_BAAANN010000021.1"/>
</dbReference>
<dbReference type="InterPro" id="IPR052206">
    <property type="entry name" value="Retinol_saturase"/>
</dbReference>
<evidence type="ECO:0000256" key="3">
    <source>
        <dbReference type="ARBA" id="ARBA00022827"/>
    </source>
</evidence>
<proteinExistence type="predicted"/>
<dbReference type="Gene3D" id="3.50.50.60">
    <property type="entry name" value="FAD/NAD(P)-binding domain"/>
    <property type="match status" value="2"/>
</dbReference>
<dbReference type="EMBL" id="BAAANN010000021">
    <property type="protein sequence ID" value="GAA1970998.1"/>
    <property type="molecule type" value="Genomic_DNA"/>
</dbReference>
<name>A0ABN2RL71_9PSEU</name>
<dbReference type="PANTHER" id="PTHR46091">
    <property type="entry name" value="BLR7054 PROTEIN"/>
    <property type="match status" value="1"/>
</dbReference>
<gene>
    <name evidence="7" type="ORF">GCM10009754_51300</name>
</gene>
<keyword evidence="4" id="KW-0521">NADP</keyword>
<dbReference type="PANTHER" id="PTHR46091:SF3">
    <property type="entry name" value="AMINE OXIDASE DOMAIN-CONTAINING PROTEIN"/>
    <property type="match status" value="1"/>
</dbReference>
<keyword evidence="8" id="KW-1185">Reference proteome</keyword>
<evidence type="ECO:0000259" key="6">
    <source>
        <dbReference type="Pfam" id="PF01593"/>
    </source>
</evidence>
<dbReference type="SUPFAM" id="SSF51905">
    <property type="entry name" value="FAD/NAD(P)-binding domain"/>
    <property type="match status" value="1"/>
</dbReference>
<keyword evidence="2" id="KW-0732">Signal</keyword>
<evidence type="ECO:0000313" key="8">
    <source>
        <dbReference type="Proteomes" id="UP001501116"/>
    </source>
</evidence>
<feature type="domain" description="Amine oxidase" evidence="6">
    <location>
        <begin position="14"/>
        <end position="489"/>
    </location>
</feature>
<evidence type="ECO:0000313" key="7">
    <source>
        <dbReference type="EMBL" id="GAA1970998.1"/>
    </source>
</evidence>
<accession>A0ABN2RL71</accession>
<dbReference type="Pfam" id="PF01593">
    <property type="entry name" value="Amino_oxidase"/>
    <property type="match status" value="1"/>
</dbReference>
<protein>
    <submittedName>
        <fullName evidence="7">NAD(P)/FAD-dependent oxidoreductase</fullName>
    </submittedName>
</protein>
<reference evidence="7 8" key="1">
    <citation type="journal article" date="2019" name="Int. J. Syst. Evol. Microbiol.">
        <title>The Global Catalogue of Microorganisms (GCM) 10K type strain sequencing project: providing services to taxonomists for standard genome sequencing and annotation.</title>
        <authorList>
            <consortium name="The Broad Institute Genomics Platform"/>
            <consortium name="The Broad Institute Genome Sequencing Center for Infectious Disease"/>
            <person name="Wu L."/>
            <person name="Ma J."/>
        </authorList>
    </citation>
    <scope>NUCLEOTIDE SEQUENCE [LARGE SCALE GENOMIC DNA]</scope>
    <source>
        <strain evidence="7 8">JCM 14545</strain>
    </source>
</reference>
<dbReference type="Proteomes" id="UP001501116">
    <property type="component" value="Unassembled WGS sequence"/>
</dbReference>
<organism evidence="7 8">
    <name type="scientific">Amycolatopsis minnesotensis</name>
    <dbReference type="NCBI Taxonomy" id="337894"/>
    <lineage>
        <taxon>Bacteria</taxon>
        <taxon>Bacillati</taxon>
        <taxon>Actinomycetota</taxon>
        <taxon>Actinomycetes</taxon>
        <taxon>Pseudonocardiales</taxon>
        <taxon>Pseudonocardiaceae</taxon>
        <taxon>Amycolatopsis</taxon>
    </lineage>
</organism>
<comment type="caution">
    <text evidence="7">The sequence shown here is derived from an EMBL/GenBank/DDBJ whole genome shotgun (WGS) entry which is preliminary data.</text>
</comment>